<evidence type="ECO:0000313" key="2">
    <source>
        <dbReference type="EMBL" id="KAA6339609.1"/>
    </source>
</evidence>
<feature type="domain" description="AAA+ ATPase" evidence="1">
    <location>
        <begin position="42"/>
        <end position="394"/>
    </location>
</feature>
<sequence length="435" mass="50561">MLLRFKIKNFLSFYEETLFDMFPNIKREKFQHHIHMEMEVPLLKQVAICGANGSGKSNFIKALIFLREFVTHDNFLKLIDLDDYIFQLTREKSQVISFEIEFSHRERYYIYNVEISKKEVYEKLSISGLNKTEDKLVFERKGTNVNAPSVQNEIAVKQLLTLNPESSLLPLNLKFPVLSNTDAKHIYDWFSKKMEVITISSTIPSLINLMARKPKILNFANKVFENIGVGIKSIEINNTPFEKWAIKAKNAEELQKIIDKNPMQLNRNIAQLQNNRNVLNITIQKGIKTVQELLFNQLGQSGYHKEMKISTQSDGTVRLLTLIPALYDAMYEQKTIFIDEIDNSIHPNLMFELLRLYANNKANGQLIFTTHTTKLLNQQELLRPDEIWFVEKKEGNTKMYSLNDFKLHNTLNIENGYLDGRYGAIPIIEDLSVEI</sequence>
<gene>
    <name evidence="2" type="ORF">EZS27_012459</name>
</gene>
<name>A0A5J4S0J2_9ZZZZ</name>
<dbReference type="InterPro" id="IPR003593">
    <property type="entry name" value="AAA+_ATPase"/>
</dbReference>
<dbReference type="PIRSF" id="PIRSF029347">
    <property type="entry name" value="RecF"/>
    <property type="match status" value="1"/>
</dbReference>
<reference evidence="2" key="1">
    <citation type="submission" date="2019-03" db="EMBL/GenBank/DDBJ databases">
        <title>Single cell metagenomics reveals metabolic interactions within the superorganism composed of flagellate Streblomastix strix and complex community of Bacteroidetes bacteria on its surface.</title>
        <authorList>
            <person name="Treitli S.C."/>
            <person name="Kolisko M."/>
            <person name="Husnik F."/>
            <person name="Keeling P."/>
            <person name="Hampl V."/>
        </authorList>
    </citation>
    <scope>NUCLEOTIDE SEQUENCE</scope>
    <source>
        <strain evidence="2">STM</strain>
    </source>
</reference>
<proteinExistence type="predicted"/>
<accession>A0A5J4S0J2</accession>
<dbReference type="SMART" id="SM00382">
    <property type="entry name" value="AAA"/>
    <property type="match status" value="1"/>
</dbReference>
<dbReference type="GO" id="GO:0005524">
    <property type="term" value="F:ATP binding"/>
    <property type="evidence" value="ECO:0007669"/>
    <property type="project" value="InterPro"/>
</dbReference>
<dbReference type="GO" id="GO:0016887">
    <property type="term" value="F:ATP hydrolysis activity"/>
    <property type="evidence" value="ECO:0007669"/>
    <property type="project" value="InterPro"/>
</dbReference>
<organism evidence="2">
    <name type="scientific">termite gut metagenome</name>
    <dbReference type="NCBI Taxonomy" id="433724"/>
    <lineage>
        <taxon>unclassified sequences</taxon>
        <taxon>metagenomes</taxon>
        <taxon>organismal metagenomes</taxon>
    </lineage>
</organism>
<dbReference type="PANTHER" id="PTHR40396:SF1">
    <property type="entry name" value="ATPASE AAA-TYPE CORE DOMAIN-CONTAINING PROTEIN"/>
    <property type="match status" value="1"/>
</dbReference>
<dbReference type="SUPFAM" id="SSF52540">
    <property type="entry name" value="P-loop containing nucleoside triphosphate hydrolases"/>
    <property type="match status" value="1"/>
</dbReference>
<dbReference type="Gene3D" id="3.40.50.300">
    <property type="entry name" value="P-loop containing nucleotide triphosphate hydrolases"/>
    <property type="match status" value="1"/>
</dbReference>
<comment type="caution">
    <text evidence="2">The sequence shown here is derived from an EMBL/GenBank/DDBJ whole genome shotgun (WGS) entry which is preliminary data.</text>
</comment>
<dbReference type="EMBL" id="SNRY01000522">
    <property type="protein sequence ID" value="KAA6339609.1"/>
    <property type="molecule type" value="Genomic_DNA"/>
</dbReference>
<dbReference type="PANTHER" id="PTHR40396">
    <property type="entry name" value="ATPASE-LIKE PROTEIN"/>
    <property type="match status" value="1"/>
</dbReference>
<protein>
    <recommendedName>
        <fullName evidence="1">AAA+ ATPase domain-containing protein</fullName>
    </recommendedName>
</protein>
<dbReference type="Pfam" id="PF13304">
    <property type="entry name" value="AAA_21"/>
    <property type="match status" value="1"/>
</dbReference>
<dbReference type="AlphaFoldDB" id="A0A5J4S0J2"/>
<evidence type="ECO:0000259" key="1">
    <source>
        <dbReference type="SMART" id="SM00382"/>
    </source>
</evidence>
<dbReference type="InterPro" id="IPR003959">
    <property type="entry name" value="ATPase_AAA_core"/>
</dbReference>
<dbReference type="InterPro" id="IPR014555">
    <property type="entry name" value="RecF-like"/>
</dbReference>
<dbReference type="InterPro" id="IPR027417">
    <property type="entry name" value="P-loop_NTPase"/>
</dbReference>